<reference evidence="3" key="3">
    <citation type="submission" date="2015-02" db="UniProtKB">
        <authorList>
            <consortium name="EnsemblProtists"/>
        </authorList>
    </citation>
    <scope>IDENTIFICATION</scope>
    <source>
        <strain evidence="3">DAOM BR144</strain>
    </source>
</reference>
<evidence type="ECO:0000313" key="3">
    <source>
        <dbReference type="EnsemblProtists" id="PYU1_T013884"/>
    </source>
</evidence>
<dbReference type="eggNOG" id="ENOG502RZCF">
    <property type="taxonomic scope" value="Eukaryota"/>
</dbReference>
<feature type="region of interest" description="Disordered" evidence="1">
    <location>
        <begin position="1"/>
        <end position="85"/>
    </location>
</feature>
<dbReference type="STRING" id="431595.K3X9I5"/>
<evidence type="ECO:0000313" key="4">
    <source>
        <dbReference type="Proteomes" id="UP000019132"/>
    </source>
</evidence>
<name>K3X9I5_GLOUD</name>
<dbReference type="Proteomes" id="UP000019132">
    <property type="component" value="Unassembled WGS sequence"/>
</dbReference>
<dbReference type="EMBL" id="GL376595">
    <property type="status" value="NOT_ANNOTATED_CDS"/>
    <property type="molecule type" value="Genomic_DNA"/>
</dbReference>
<dbReference type="PANTHER" id="PTHR31827:SF1">
    <property type="entry name" value="EMB|CAB89363.1"/>
    <property type="match status" value="1"/>
</dbReference>
<dbReference type="VEuPathDB" id="FungiDB:PYU1_G013855"/>
<sequence>MQVAQSEAATTEIAVEHLGKMASSENPASPPSSGCRKCSLAFILTHDDDEHQNSSSSDDDSEDQERAFQDAQGHRTSAAPQDIRMPFENQQTQFAAYYEALYHQQQHQMALLSLSSSLQLPLEPPIPPQFNPLWAETSHRRKNSKFCAVPGCKSRAKHSRRCWKHGGSVKCKVPACSNRAKSKGVCWSHGGGTICSRRDCLTISVSNSVCWAHGGGNLCSVHYAETIV</sequence>
<dbReference type="InterPro" id="IPR056866">
    <property type="entry name" value="Znf_WRKY19"/>
</dbReference>
<reference evidence="4" key="2">
    <citation type="submission" date="2010-04" db="EMBL/GenBank/DDBJ databases">
        <authorList>
            <person name="Buell R."/>
            <person name="Hamilton J."/>
            <person name="Hostetler J."/>
        </authorList>
    </citation>
    <scope>NUCLEOTIDE SEQUENCE [LARGE SCALE GENOMIC DNA]</scope>
    <source>
        <strain evidence="4">DAOM:BR144</strain>
    </source>
</reference>
<dbReference type="Pfam" id="PF24906">
    <property type="entry name" value="Zf_WRKY19"/>
    <property type="match status" value="1"/>
</dbReference>
<accession>K3X9I5</accession>
<feature type="compositionally biased region" description="Low complexity" evidence="1">
    <location>
        <begin position="22"/>
        <end position="33"/>
    </location>
</feature>
<keyword evidence="4" id="KW-1185">Reference proteome</keyword>
<dbReference type="PANTHER" id="PTHR31827">
    <property type="entry name" value="EMB|CAB89363.1"/>
    <property type="match status" value="1"/>
</dbReference>
<dbReference type="AlphaFoldDB" id="K3X9I5"/>
<proteinExistence type="predicted"/>
<dbReference type="InParanoid" id="K3X9I5"/>
<reference evidence="4" key="1">
    <citation type="journal article" date="2010" name="Genome Biol.">
        <title>Genome sequence of the necrotrophic plant pathogen Pythium ultimum reveals original pathogenicity mechanisms and effector repertoire.</title>
        <authorList>
            <person name="Levesque C.A."/>
            <person name="Brouwer H."/>
            <person name="Cano L."/>
            <person name="Hamilton J.P."/>
            <person name="Holt C."/>
            <person name="Huitema E."/>
            <person name="Raffaele S."/>
            <person name="Robideau G.P."/>
            <person name="Thines M."/>
            <person name="Win J."/>
            <person name="Zerillo M.M."/>
            <person name="Beakes G.W."/>
            <person name="Boore J.L."/>
            <person name="Busam D."/>
            <person name="Dumas B."/>
            <person name="Ferriera S."/>
            <person name="Fuerstenberg S.I."/>
            <person name="Gachon C.M."/>
            <person name="Gaulin E."/>
            <person name="Govers F."/>
            <person name="Grenville-Briggs L."/>
            <person name="Horner N."/>
            <person name="Hostetler J."/>
            <person name="Jiang R.H."/>
            <person name="Johnson J."/>
            <person name="Krajaejun T."/>
            <person name="Lin H."/>
            <person name="Meijer H.J."/>
            <person name="Moore B."/>
            <person name="Morris P."/>
            <person name="Phuntmart V."/>
            <person name="Puiu D."/>
            <person name="Shetty J."/>
            <person name="Stajich J.E."/>
            <person name="Tripathy S."/>
            <person name="Wawra S."/>
            <person name="van West P."/>
            <person name="Whitty B.R."/>
            <person name="Coutinho P.M."/>
            <person name="Henrissat B."/>
            <person name="Martin F."/>
            <person name="Thomas P.D."/>
            <person name="Tyler B.M."/>
            <person name="De Vries R.P."/>
            <person name="Kamoun S."/>
            <person name="Yandell M."/>
            <person name="Tisserat N."/>
            <person name="Buell C.R."/>
        </authorList>
    </citation>
    <scope>NUCLEOTIDE SEQUENCE</scope>
    <source>
        <strain evidence="4">DAOM:BR144</strain>
    </source>
</reference>
<evidence type="ECO:0000259" key="2">
    <source>
        <dbReference type="Pfam" id="PF24906"/>
    </source>
</evidence>
<dbReference type="EnsemblProtists" id="PYU1_T013884">
    <property type="protein sequence ID" value="PYU1_T013884"/>
    <property type="gene ID" value="PYU1_G013855"/>
</dbReference>
<organism evidence="3 4">
    <name type="scientific">Globisporangium ultimum (strain ATCC 200006 / CBS 805.95 / DAOM BR144)</name>
    <name type="common">Pythium ultimum</name>
    <dbReference type="NCBI Taxonomy" id="431595"/>
    <lineage>
        <taxon>Eukaryota</taxon>
        <taxon>Sar</taxon>
        <taxon>Stramenopiles</taxon>
        <taxon>Oomycota</taxon>
        <taxon>Peronosporomycetes</taxon>
        <taxon>Pythiales</taxon>
        <taxon>Pythiaceae</taxon>
        <taxon>Globisporangium</taxon>
    </lineage>
</organism>
<evidence type="ECO:0000256" key="1">
    <source>
        <dbReference type="SAM" id="MobiDB-lite"/>
    </source>
</evidence>
<dbReference type="HOGENOM" id="CLU_044935_3_2_1"/>
<protein>
    <recommendedName>
        <fullName evidence="2">WRKY19-like zinc finger domain-containing protein</fullName>
    </recommendedName>
</protein>
<feature type="domain" description="WRKY19-like zinc finger" evidence="2">
    <location>
        <begin position="170"/>
        <end position="191"/>
    </location>
</feature>